<dbReference type="RefSeq" id="WP_034806889.1">
    <property type="nucleotide sequence ID" value="NZ_AWSA01000028.1"/>
</dbReference>
<reference evidence="1 2" key="1">
    <citation type="submission" date="2013-08" db="EMBL/GenBank/DDBJ databases">
        <title>Intrasporangium oryzae NRRL B-24470.</title>
        <authorList>
            <person name="Liu H."/>
            <person name="Wang G."/>
        </authorList>
    </citation>
    <scope>NUCLEOTIDE SEQUENCE [LARGE SCALE GENOMIC DNA]</scope>
    <source>
        <strain evidence="1 2">NRRL B-24470</strain>
    </source>
</reference>
<evidence type="ECO:0000313" key="2">
    <source>
        <dbReference type="Proteomes" id="UP000019489"/>
    </source>
</evidence>
<dbReference type="Proteomes" id="UP000019489">
    <property type="component" value="Unassembled WGS sequence"/>
</dbReference>
<accession>W9G4P7</accession>
<dbReference type="STRING" id="1386089.N865_11800"/>
<dbReference type="OrthoDB" id="4966303at2"/>
<dbReference type="AlphaFoldDB" id="W9G4P7"/>
<evidence type="ECO:0000313" key="1">
    <source>
        <dbReference type="EMBL" id="EWT01101.1"/>
    </source>
</evidence>
<comment type="caution">
    <text evidence="1">The sequence shown here is derived from an EMBL/GenBank/DDBJ whole genome shotgun (WGS) entry which is preliminary data.</text>
</comment>
<proteinExistence type="predicted"/>
<protein>
    <submittedName>
        <fullName evidence="1">Uncharacterized protein</fullName>
    </submittedName>
</protein>
<sequence length="66" mass="7037">MLTPTVVTHDDIDTQLVECLPERETLFLDITIAPVIGVNLAVAVNAATINGTATAFATQQLTSFIH</sequence>
<organism evidence="1 2">
    <name type="scientific">Intrasporangium oryzae NRRL B-24470</name>
    <dbReference type="NCBI Taxonomy" id="1386089"/>
    <lineage>
        <taxon>Bacteria</taxon>
        <taxon>Bacillati</taxon>
        <taxon>Actinomycetota</taxon>
        <taxon>Actinomycetes</taxon>
        <taxon>Micrococcales</taxon>
        <taxon>Intrasporangiaceae</taxon>
        <taxon>Intrasporangium</taxon>
    </lineage>
</organism>
<keyword evidence="2" id="KW-1185">Reference proteome</keyword>
<gene>
    <name evidence="1" type="ORF">N865_11800</name>
</gene>
<dbReference type="EMBL" id="AWSA01000028">
    <property type="protein sequence ID" value="EWT01101.1"/>
    <property type="molecule type" value="Genomic_DNA"/>
</dbReference>
<name>W9G4P7_9MICO</name>